<dbReference type="Proteomes" id="UP000474967">
    <property type="component" value="Unassembled WGS sequence"/>
</dbReference>
<sequence>MSYRVIVGYRQPSDPAAFDEYFRTTHVPITSRMPGIVRMSAGRTESFDGSTPEFYEVAQILFESKDSAVAAVGSPEGQAAAADIGNFADGGFVILFSPEEVSFP</sequence>
<dbReference type="SUPFAM" id="SSF54909">
    <property type="entry name" value="Dimeric alpha+beta barrel"/>
    <property type="match status" value="1"/>
</dbReference>
<dbReference type="EMBL" id="JAAGWY010000002">
    <property type="protein sequence ID" value="NEN06743.1"/>
    <property type="molecule type" value="Genomic_DNA"/>
</dbReference>
<feature type="domain" description="EthD" evidence="1">
    <location>
        <begin position="11"/>
        <end position="90"/>
    </location>
</feature>
<dbReference type="InterPro" id="IPR011008">
    <property type="entry name" value="Dimeric_a/b-barrel"/>
</dbReference>
<dbReference type="Gene3D" id="3.30.70.100">
    <property type="match status" value="1"/>
</dbReference>
<dbReference type="PANTHER" id="PTHR40260">
    <property type="entry name" value="BLR8190 PROTEIN"/>
    <property type="match status" value="1"/>
</dbReference>
<name>A0A6L9XZ98_9MICO</name>
<keyword evidence="3" id="KW-1185">Reference proteome</keyword>
<dbReference type="GO" id="GO:0016491">
    <property type="term" value="F:oxidoreductase activity"/>
    <property type="evidence" value="ECO:0007669"/>
    <property type="project" value="InterPro"/>
</dbReference>
<dbReference type="NCBIfam" id="TIGR02118">
    <property type="entry name" value="EthD family reductase"/>
    <property type="match status" value="1"/>
</dbReference>
<dbReference type="PANTHER" id="PTHR40260:SF2">
    <property type="entry name" value="BLR8190 PROTEIN"/>
    <property type="match status" value="1"/>
</dbReference>
<evidence type="ECO:0000259" key="1">
    <source>
        <dbReference type="Pfam" id="PF07110"/>
    </source>
</evidence>
<dbReference type="InterPro" id="IPR009799">
    <property type="entry name" value="EthD_dom"/>
</dbReference>
<evidence type="ECO:0000313" key="2">
    <source>
        <dbReference type="EMBL" id="NEN06743.1"/>
    </source>
</evidence>
<comment type="caution">
    <text evidence="2">The sequence shown here is derived from an EMBL/GenBank/DDBJ whole genome shotgun (WGS) entry which is preliminary data.</text>
</comment>
<evidence type="ECO:0000313" key="3">
    <source>
        <dbReference type="Proteomes" id="UP000474967"/>
    </source>
</evidence>
<dbReference type="AlphaFoldDB" id="A0A6L9XZ98"/>
<dbReference type="Pfam" id="PF07110">
    <property type="entry name" value="EthD"/>
    <property type="match status" value="1"/>
</dbReference>
<gene>
    <name evidence="2" type="ORF">G3T36_12790</name>
</gene>
<protein>
    <submittedName>
        <fullName evidence="2">EthD family reductase</fullName>
    </submittedName>
</protein>
<proteinExistence type="predicted"/>
<reference evidence="2 3" key="1">
    <citation type="journal article" date="2014" name="J. Microbiol.">
        <title>Diaminobutyricibacter tongyongensis gen. nov., sp. nov. and Homoserinibacter gongjuensis gen. nov., sp. nov. belong to the family Microbacteriaceae.</title>
        <authorList>
            <person name="Kim S.J."/>
            <person name="Ahn J.H."/>
            <person name="Weon H.Y."/>
            <person name="Hamada M."/>
            <person name="Suzuki K."/>
            <person name="Kwon S.W."/>
        </authorList>
    </citation>
    <scope>NUCLEOTIDE SEQUENCE [LARGE SCALE GENOMIC DNA]</scope>
    <source>
        <strain evidence="2 3">NBRC 108724</strain>
    </source>
</reference>
<accession>A0A6L9XZ98</accession>
<organism evidence="2 3">
    <name type="scientific">Leifsonia tongyongensis</name>
    <dbReference type="NCBI Taxonomy" id="1268043"/>
    <lineage>
        <taxon>Bacteria</taxon>
        <taxon>Bacillati</taxon>
        <taxon>Actinomycetota</taxon>
        <taxon>Actinomycetes</taxon>
        <taxon>Micrococcales</taxon>
        <taxon>Microbacteriaceae</taxon>
        <taxon>Leifsonia</taxon>
    </lineage>
</organism>